<sequence>MPSQLRHVFSLICIFCNHDNACRLWDQFKKYIIEDYYRIYDDRESANRGLIDVDDLMIERGSTCADYGHSTSNRDRKEDNDGDQHDQTTRILRGEEIFDTFDEEHHSVVDEIIKAIEQEAKGKAYTYKFIIHKLFGQKIVLLVAWTGIAANLLLGSRTVHSTFKFVVPLLETPVFSIRPNGLLAEKLKHASLIVWD</sequence>
<protein>
    <recommendedName>
        <fullName evidence="1">ATP-dependent DNA helicase</fullName>
        <ecNumber evidence="1">5.6.2.3</ecNumber>
    </recommendedName>
</protein>
<dbReference type="PANTHER" id="PTHR10492">
    <property type="match status" value="1"/>
</dbReference>
<dbReference type="GO" id="GO:0006281">
    <property type="term" value="P:DNA repair"/>
    <property type="evidence" value="ECO:0007669"/>
    <property type="project" value="UniProtKB-KW"/>
</dbReference>
<dbReference type="Gene3D" id="3.40.50.300">
    <property type="entry name" value="P-loop containing nucleotide triphosphate hydrolases"/>
    <property type="match status" value="1"/>
</dbReference>
<keyword evidence="1" id="KW-0234">DNA repair</keyword>
<dbReference type="GO" id="GO:0006310">
    <property type="term" value="P:DNA recombination"/>
    <property type="evidence" value="ECO:0007669"/>
    <property type="project" value="UniProtKB-KW"/>
</dbReference>
<feature type="region of interest" description="Disordered" evidence="2">
    <location>
        <begin position="67"/>
        <end position="86"/>
    </location>
</feature>
<evidence type="ECO:0000256" key="2">
    <source>
        <dbReference type="SAM" id="MobiDB-lite"/>
    </source>
</evidence>
<dbReference type="InterPro" id="IPR027417">
    <property type="entry name" value="P-loop_NTPase"/>
</dbReference>
<dbReference type="GO" id="GO:0016787">
    <property type="term" value="F:hydrolase activity"/>
    <property type="evidence" value="ECO:0007669"/>
    <property type="project" value="UniProtKB-KW"/>
</dbReference>
<comment type="catalytic activity">
    <reaction evidence="1">
        <text>ATP + H2O = ADP + phosphate + H(+)</text>
        <dbReference type="Rhea" id="RHEA:13065"/>
        <dbReference type="ChEBI" id="CHEBI:15377"/>
        <dbReference type="ChEBI" id="CHEBI:15378"/>
        <dbReference type="ChEBI" id="CHEBI:30616"/>
        <dbReference type="ChEBI" id="CHEBI:43474"/>
        <dbReference type="ChEBI" id="CHEBI:456216"/>
        <dbReference type="EC" id="5.6.2.3"/>
    </reaction>
</comment>
<keyword evidence="1" id="KW-0347">Helicase</keyword>
<organism evidence="4 5">
    <name type="scientific">Ladona fulva</name>
    <name type="common">Scarce chaser dragonfly</name>
    <name type="synonym">Libellula fulva</name>
    <dbReference type="NCBI Taxonomy" id="123851"/>
    <lineage>
        <taxon>Eukaryota</taxon>
        <taxon>Metazoa</taxon>
        <taxon>Ecdysozoa</taxon>
        <taxon>Arthropoda</taxon>
        <taxon>Hexapoda</taxon>
        <taxon>Insecta</taxon>
        <taxon>Pterygota</taxon>
        <taxon>Palaeoptera</taxon>
        <taxon>Odonata</taxon>
        <taxon>Epiprocta</taxon>
        <taxon>Anisoptera</taxon>
        <taxon>Libelluloidea</taxon>
        <taxon>Libellulidae</taxon>
        <taxon>Ladona</taxon>
    </lineage>
</organism>
<dbReference type="OrthoDB" id="6780328at2759"/>
<evidence type="ECO:0000313" key="4">
    <source>
        <dbReference type="EMBL" id="KAG8221946.1"/>
    </source>
</evidence>
<dbReference type="InterPro" id="IPR010285">
    <property type="entry name" value="DNA_helicase_pif1-like_DEAD"/>
</dbReference>
<evidence type="ECO:0000256" key="1">
    <source>
        <dbReference type="RuleBase" id="RU363044"/>
    </source>
</evidence>
<keyword evidence="5" id="KW-1185">Reference proteome</keyword>
<feature type="domain" description="DNA helicase Pif1-like DEAD-box helicase" evidence="3">
    <location>
        <begin position="121"/>
        <end position="196"/>
    </location>
</feature>
<dbReference type="Proteomes" id="UP000792457">
    <property type="component" value="Unassembled WGS sequence"/>
</dbReference>
<gene>
    <name evidence="4" type="ORF">J437_LFUL007787</name>
</gene>
<comment type="similarity">
    <text evidence="1">Belongs to the helicase family.</text>
</comment>
<evidence type="ECO:0000259" key="3">
    <source>
        <dbReference type="Pfam" id="PF05970"/>
    </source>
</evidence>
<feature type="compositionally biased region" description="Basic and acidic residues" evidence="2">
    <location>
        <begin position="72"/>
        <end position="86"/>
    </location>
</feature>
<dbReference type="EMBL" id="KZ308118">
    <property type="protein sequence ID" value="KAG8221946.1"/>
    <property type="molecule type" value="Genomic_DNA"/>
</dbReference>
<dbReference type="GO" id="GO:0000723">
    <property type="term" value="P:telomere maintenance"/>
    <property type="evidence" value="ECO:0007669"/>
    <property type="project" value="InterPro"/>
</dbReference>
<evidence type="ECO:0000313" key="5">
    <source>
        <dbReference type="Proteomes" id="UP000792457"/>
    </source>
</evidence>
<reference evidence="4" key="2">
    <citation type="submission" date="2017-10" db="EMBL/GenBank/DDBJ databases">
        <title>Ladona fulva Genome sequencing and assembly.</title>
        <authorList>
            <person name="Murali S."/>
            <person name="Richards S."/>
            <person name="Bandaranaike D."/>
            <person name="Bellair M."/>
            <person name="Blankenburg K."/>
            <person name="Chao H."/>
            <person name="Dinh H."/>
            <person name="Doddapaneni H."/>
            <person name="Dugan-Rocha S."/>
            <person name="Elkadiri S."/>
            <person name="Gnanaolivu R."/>
            <person name="Hernandez B."/>
            <person name="Skinner E."/>
            <person name="Javaid M."/>
            <person name="Lee S."/>
            <person name="Li M."/>
            <person name="Ming W."/>
            <person name="Munidasa M."/>
            <person name="Muniz J."/>
            <person name="Nguyen L."/>
            <person name="Hughes D."/>
            <person name="Osuji N."/>
            <person name="Pu L.-L."/>
            <person name="Puazo M."/>
            <person name="Qu C."/>
            <person name="Quiroz J."/>
            <person name="Raj R."/>
            <person name="Weissenberger G."/>
            <person name="Xin Y."/>
            <person name="Zou X."/>
            <person name="Han Y."/>
            <person name="Worley K."/>
            <person name="Muzny D."/>
            <person name="Gibbs R."/>
        </authorList>
    </citation>
    <scope>NUCLEOTIDE SEQUENCE</scope>
    <source>
        <strain evidence="4">Sampled in the wild</strain>
    </source>
</reference>
<comment type="caution">
    <text evidence="4">The sequence shown here is derived from an EMBL/GenBank/DDBJ whole genome shotgun (WGS) entry which is preliminary data.</text>
</comment>
<dbReference type="PANTHER" id="PTHR10492:SF57">
    <property type="entry name" value="ATP-DEPENDENT DNA HELICASE"/>
    <property type="match status" value="1"/>
</dbReference>
<dbReference type="EC" id="5.6.2.3" evidence="1"/>
<reference evidence="4" key="1">
    <citation type="submission" date="2013-04" db="EMBL/GenBank/DDBJ databases">
        <authorList>
            <person name="Qu J."/>
            <person name="Murali S.C."/>
            <person name="Bandaranaike D."/>
            <person name="Bellair M."/>
            <person name="Blankenburg K."/>
            <person name="Chao H."/>
            <person name="Dinh H."/>
            <person name="Doddapaneni H."/>
            <person name="Downs B."/>
            <person name="Dugan-Rocha S."/>
            <person name="Elkadiri S."/>
            <person name="Gnanaolivu R.D."/>
            <person name="Hernandez B."/>
            <person name="Javaid M."/>
            <person name="Jayaseelan J.C."/>
            <person name="Lee S."/>
            <person name="Li M."/>
            <person name="Ming W."/>
            <person name="Munidasa M."/>
            <person name="Muniz J."/>
            <person name="Nguyen L."/>
            <person name="Ongeri F."/>
            <person name="Osuji N."/>
            <person name="Pu L.-L."/>
            <person name="Puazo M."/>
            <person name="Qu C."/>
            <person name="Quiroz J."/>
            <person name="Raj R."/>
            <person name="Weissenberger G."/>
            <person name="Xin Y."/>
            <person name="Zou X."/>
            <person name="Han Y."/>
            <person name="Richards S."/>
            <person name="Worley K."/>
            <person name="Muzny D."/>
            <person name="Gibbs R."/>
        </authorList>
    </citation>
    <scope>NUCLEOTIDE SEQUENCE</scope>
    <source>
        <strain evidence="4">Sampled in the wild</strain>
    </source>
</reference>
<name>A0A8K0NU32_LADFU</name>
<dbReference type="GO" id="GO:0005524">
    <property type="term" value="F:ATP binding"/>
    <property type="evidence" value="ECO:0007669"/>
    <property type="project" value="UniProtKB-KW"/>
</dbReference>
<keyword evidence="1" id="KW-0378">Hydrolase</keyword>
<proteinExistence type="inferred from homology"/>
<dbReference type="AlphaFoldDB" id="A0A8K0NU32"/>
<keyword evidence="1" id="KW-0067">ATP-binding</keyword>
<accession>A0A8K0NU32</accession>
<keyword evidence="1" id="KW-0233">DNA recombination</keyword>
<keyword evidence="1" id="KW-0227">DNA damage</keyword>
<dbReference type="Pfam" id="PF05970">
    <property type="entry name" value="PIF1"/>
    <property type="match status" value="1"/>
</dbReference>
<keyword evidence="1" id="KW-0547">Nucleotide-binding</keyword>
<dbReference type="GO" id="GO:0043139">
    <property type="term" value="F:5'-3' DNA helicase activity"/>
    <property type="evidence" value="ECO:0007669"/>
    <property type="project" value="UniProtKB-EC"/>
</dbReference>
<comment type="cofactor">
    <cofactor evidence="1">
        <name>Mg(2+)</name>
        <dbReference type="ChEBI" id="CHEBI:18420"/>
    </cofactor>
</comment>